<gene>
    <name evidence="1" type="ORF">AAH991_28440</name>
</gene>
<sequence length="202" mass="23317">MMNREQALPAEDQWGLLAEYGHWLEFEFHSLWVEGDDQEELARLLGVDPGSRRECDLQTVFTLYEGLPDKAVWMGPHAPGWTHMFAFGMHSFHPVLRNLGKRRVFEMYFAGEVGEGLEPLYLNYDGEQLGDVTPPDAAGGEMEIPEYLPYAAGLELGTARDHERDIHLMFCMMGRITGRFADRDWWTATRTFYRIPGRAWEE</sequence>
<dbReference type="EMBL" id="JBDJAW010000029">
    <property type="protein sequence ID" value="MEN3539072.1"/>
    <property type="molecule type" value="Genomic_DNA"/>
</dbReference>
<organism evidence="1 2">
    <name type="scientific">Microbispora maris</name>
    <dbReference type="NCBI Taxonomy" id="3144104"/>
    <lineage>
        <taxon>Bacteria</taxon>
        <taxon>Bacillati</taxon>
        <taxon>Actinomycetota</taxon>
        <taxon>Actinomycetes</taxon>
        <taxon>Streptosporangiales</taxon>
        <taxon>Streptosporangiaceae</taxon>
        <taxon>Microbispora</taxon>
    </lineage>
</organism>
<keyword evidence="2" id="KW-1185">Reference proteome</keyword>
<comment type="caution">
    <text evidence="1">The sequence shown here is derived from an EMBL/GenBank/DDBJ whole genome shotgun (WGS) entry which is preliminary data.</text>
</comment>
<accession>A0ABV0AY71</accession>
<dbReference type="Proteomes" id="UP001447516">
    <property type="component" value="Unassembled WGS sequence"/>
</dbReference>
<protein>
    <recommendedName>
        <fullName evidence="3">SMI1/KNR4 family protein</fullName>
    </recommendedName>
</protein>
<evidence type="ECO:0000313" key="1">
    <source>
        <dbReference type="EMBL" id="MEN3539072.1"/>
    </source>
</evidence>
<reference evidence="1 2" key="1">
    <citation type="submission" date="2024-05" db="EMBL/GenBank/DDBJ databases">
        <title>Microbispora sp.ZYX-F-249.</title>
        <authorList>
            <person name="Xie H."/>
        </authorList>
    </citation>
    <scope>NUCLEOTIDE SEQUENCE [LARGE SCALE GENOMIC DNA]</scope>
    <source>
        <strain evidence="1 2">ZYX-F-249</strain>
    </source>
</reference>
<dbReference type="RefSeq" id="WP_346228983.1">
    <property type="nucleotide sequence ID" value="NZ_JBDJAW010000029.1"/>
</dbReference>
<evidence type="ECO:0000313" key="2">
    <source>
        <dbReference type="Proteomes" id="UP001447516"/>
    </source>
</evidence>
<name>A0ABV0AY71_9ACTN</name>
<proteinExistence type="predicted"/>
<evidence type="ECO:0008006" key="3">
    <source>
        <dbReference type="Google" id="ProtNLM"/>
    </source>
</evidence>